<accession>A0A6J7QQ12</accession>
<proteinExistence type="predicted"/>
<protein>
    <submittedName>
        <fullName evidence="1">Unannotated protein</fullName>
    </submittedName>
</protein>
<organism evidence="1">
    <name type="scientific">freshwater metagenome</name>
    <dbReference type="NCBI Taxonomy" id="449393"/>
    <lineage>
        <taxon>unclassified sequences</taxon>
        <taxon>metagenomes</taxon>
        <taxon>ecological metagenomes</taxon>
    </lineage>
</organism>
<reference evidence="1" key="1">
    <citation type="submission" date="2020-05" db="EMBL/GenBank/DDBJ databases">
        <authorList>
            <person name="Chiriac C."/>
            <person name="Salcher M."/>
            <person name="Ghai R."/>
            <person name="Kavagutti S V."/>
        </authorList>
    </citation>
    <scope>NUCLEOTIDE SEQUENCE</scope>
</reference>
<sequence>MNTARSVATHIITVNNVKNSNAEPRSFSATITATANAHAPVMGSR</sequence>
<dbReference type="EMBL" id="CAFBOL010000145">
    <property type="protein sequence ID" value="CAB5017763.1"/>
    <property type="molecule type" value="Genomic_DNA"/>
</dbReference>
<evidence type="ECO:0000313" key="1">
    <source>
        <dbReference type="EMBL" id="CAB5017763.1"/>
    </source>
</evidence>
<name>A0A6J7QQ12_9ZZZZ</name>
<gene>
    <name evidence="1" type="ORF">UFOPK3931_03176</name>
</gene>
<dbReference type="AlphaFoldDB" id="A0A6J7QQ12"/>